<dbReference type="RefSeq" id="WP_232059714.1">
    <property type="nucleotide sequence ID" value="NZ_CP047972.1"/>
</dbReference>
<keyword evidence="1" id="KW-0472">Membrane</keyword>
<dbReference type="Pfam" id="PF01464">
    <property type="entry name" value="SLT"/>
    <property type="match status" value="1"/>
</dbReference>
<evidence type="ECO:0000259" key="2">
    <source>
        <dbReference type="Pfam" id="PF01464"/>
    </source>
</evidence>
<evidence type="ECO:0000313" key="4">
    <source>
        <dbReference type="Proteomes" id="UP000502196"/>
    </source>
</evidence>
<gene>
    <name evidence="3" type="ORF">COOX1_2623</name>
</gene>
<protein>
    <submittedName>
        <fullName evidence="3">Lytic transglycosylase</fullName>
    </submittedName>
</protein>
<keyword evidence="1" id="KW-0812">Transmembrane</keyword>
<dbReference type="EMBL" id="LR792683">
    <property type="protein sequence ID" value="CAB3394851.1"/>
    <property type="molecule type" value="Genomic_DNA"/>
</dbReference>
<dbReference type="SUPFAM" id="SSF53955">
    <property type="entry name" value="Lysozyme-like"/>
    <property type="match status" value="1"/>
</dbReference>
<feature type="domain" description="Transglycosylase SLT" evidence="2">
    <location>
        <begin position="56"/>
        <end position="166"/>
    </location>
</feature>
<sequence length="199" mass="22811">MAGVVRSADGRMKGAFSGRRRWWMVLLLVLLIAVFAIMQTKWVARWMYPLYYYDDIRAEAGQYDLDPLLVAAVVRVESSFAEDRVSKVGAVGLMQLMPDTARWIVQQPGAPRVSPDDLKNPKVSLAMGTWYLNYLIHRFQGNEVEAVAAYNAGPNRVQEWLQAGKWDGTLDGADRIPVGETRHFVQRVFFMFDRYKEIY</sequence>
<accession>A0A6F9EEK0</accession>
<dbReference type="InterPro" id="IPR023346">
    <property type="entry name" value="Lysozyme-like_dom_sf"/>
</dbReference>
<keyword evidence="1" id="KW-1133">Transmembrane helix</keyword>
<dbReference type="Gene3D" id="1.10.530.10">
    <property type="match status" value="1"/>
</dbReference>
<dbReference type="InterPro" id="IPR008258">
    <property type="entry name" value="Transglycosylase_SLT_dom_1"/>
</dbReference>
<evidence type="ECO:0000256" key="1">
    <source>
        <dbReference type="SAM" id="Phobius"/>
    </source>
</evidence>
<dbReference type="PANTHER" id="PTHR37423">
    <property type="entry name" value="SOLUBLE LYTIC MUREIN TRANSGLYCOSYLASE-RELATED"/>
    <property type="match status" value="1"/>
</dbReference>
<reference evidence="3 4" key="1">
    <citation type="submission" date="2020-04" db="EMBL/GenBank/DDBJ databases">
        <authorList>
            <person name="Hogendoorn C."/>
        </authorList>
    </citation>
    <scope>NUCLEOTIDE SEQUENCE [LARGE SCALE GENOMIC DNA]</scope>
    <source>
        <strain evidence="3">COOX1</strain>
    </source>
</reference>
<evidence type="ECO:0000313" key="3">
    <source>
        <dbReference type="EMBL" id="CAB3394851.1"/>
    </source>
</evidence>
<dbReference type="AlphaFoldDB" id="A0A6F9EEK0"/>
<feature type="transmembrane region" description="Helical" evidence="1">
    <location>
        <begin position="20"/>
        <end position="38"/>
    </location>
</feature>
<organism evidence="3 4">
    <name type="scientific">Kyrpidia spormannii</name>
    <dbReference type="NCBI Taxonomy" id="2055160"/>
    <lineage>
        <taxon>Bacteria</taxon>
        <taxon>Bacillati</taxon>
        <taxon>Bacillota</taxon>
        <taxon>Bacilli</taxon>
        <taxon>Bacillales</taxon>
        <taxon>Alicyclobacillaceae</taxon>
        <taxon>Kyrpidia</taxon>
    </lineage>
</organism>
<dbReference type="CDD" id="cd16896">
    <property type="entry name" value="LT_Slt70-like"/>
    <property type="match status" value="1"/>
</dbReference>
<proteinExistence type="predicted"/>
<dbReference type="Proteomes" id="UP000502196">
    <property type="component" value="Chromosome"/>
</dbReference>
<name>A0A6F9EEK0_9BACL</name>
<dbReference type="PANTHER" id="PTHR37423:SF5">
    <property type="entry name" value="SOLUBLE LYTIC MUREIN TRANSGLYCOSYLASE"/>
    <property type="match status" value="1"/>
</dbReference>